<dbReference type="OrthoDB" id="1594986at2759"/>
<reference evidence="4" key="1">
    <citation type="submission" date="2020-01" db="EMBL/GenBank/DDBJ databases">
        <title>Draft genome sequence of the Termite Coptotermes fromosanus.</title>
        <authorList>
            <person name="Itakura S."/>
            <person name="Yosikawa Y."/>
            <person name="Umezawa K."/>
        </authorList>
    </citation>
    <scope>NUCLEOTIDE SEQUENCE [LARGE SCALE GENOMIC DNA]</scope>
</reference>
<dbReference type="Proteomes" id="UP000502823">
    <property type="component" value="Unassembled WGS sequence"/>
</dbReference>
<dbReference type="InterPro" id="IPR033512">
    <property type="entry name" value="TFG"/>
</dbReference>
<feature type="region of interest" description="Disordered" evidence="1">
    <location>
        <begin position="186"/>
        <end position="283"/>
    </location>
</feature>
<dbReference type="GO" id="GO:0048208">
    <property type="term" value="P:COPII vesicle coating"/>
    <property type="evidence" value="ECO:0007669"/>
    <property type="project" value="InterPro"/>
</dbReference>
<dbReference type="AlphaFoldDB" id="A0A6L2QBV6"/>
<feature type="region of interest" description="Disordered" evidence="1">
    <location>
        <begin position="306"/>
        <end position="409"/>
    </location>
</feature>
<dbReference type="CDD" id="cd06401">
    <property type="entry name" value="PB1_TFG"/>
    <property type="match status" value="1"/>
</dbReference>
<protein>
    <recommendedName>
        <fullName evidence="2">PB1 domain-containing protein</fullName>
    </recommendedName>
</protein>
<evidence type="ECO:0000256" key="1">
    <source>
        <dbReference type="SAM" id="MobiDB-lite"/>
    </source>
</evidence>
<dbReference type="Gene3D" id="3.10.20.90">
    <property type="entry name" value="Phosphatidylinositol 3-kinase Catalytic Subunit, Chain A, domain 1"/>
    <property type="match status" value="1"/>
</dbReference>
<dbReference type="PANTHER" id="PTHR15335">
    <property type="entry name" value="PROTEIN TFG"/>
    <property type="match status" value="1"/>
</dbReference>
<dbReference type="InterPro" id="IPR053793">
    <property type="entry name" value="PB1-like"/>
</dbReference>
<name>A0A6L2QBV6_COPFO</name>
<evidence type="ECO:0000313" key="3">
    <source>
        <dbReference type="EMBL" id="GFG40565.1"/>
    </source>
</evidence>
<evidence type="ECO:0000313" key="4">
    <source>
        <dbReference type="Proteomes" id="UP000502823"/>
    </source>
</evidence>
<dbReference type="InterPro" id="IPR000270">
    <property type="entry name" value="PB1_dom"/>
</dbReference>
<feature type="region of interest" description="Disordered" evidence="1">
    <location>
        <begin position="149"/>
        <end position="174"/>
    </location>
</feature>
<dbReference type="SUPFAM" id="SSF54277">
    <property type="entry name" value="CAD &amp; PB1 domains"/>
    <property type="match status" value="1"/>
</dbReference>
<gene>
    <name evidence="3" type="ORF">Cfor_04487</name>
</gene>
<dbReference type="InParanoid" id="A0A6L2QBV6"/>
<feature type="compositionally biased region" description="Low complexity" evidence="1">
    <location>
        <begin position="219"/>
        <end position="283"/>
    </location>
</feature>
<evidence type="ECO:0000259" key="2">
    <source>
        <dbReference type="PROSITE" id="PS51745"/>
    </source>
</evidence>
<feature type="compositionally biased region" description="Low complexity" evidence="1">
    <location>
        <begin position="350"/>
        <end position="364"/>
    </location>
</feature>
<dbReference type="Pfam" id="PF00564">
    <property type="entry name" value="PB1"/>
    <property type="match status" value="1"/>
</dbReference>
<dbReference type="EMBL" id="BLKM01002298">
    <property type="protein sequence ID" value="GFG40565.1"/>
    <property type="molecule type" value="Genomic_DNA"/>
</dbReference>
<proteinExistence type="predicted"/>
<keyword evidence="4" id="KW-1185">Reference proteome</keyword>
<dbReference type="InterPro" id="IPR034857">
    <property type="entry name" value="PB1_TFG"/>
</dbReference>
<dbReference type="SMART" id="SM00666">
    <property type="entry name" value="PB1"/>
    <property type="match status" value="1"/>
</dbReference>
<comment type="caution">
    <text evidence="3">The sequence shown here is derived from an EMBL/GenBank/DDBJ whole genome shotgun (WGS) entry which is preliminary data.</text>
</comment>
<feature type="domain" description="PB1" evidence="2">
    <location>
        <begin position="23"/>
        <end position="104"/>
    </location>
</feature>
<organism evidence="3 4">
    <name type="scientific">Coptotermes formosanus</name>
    <name type="common">Formosan subterranean termite</name>
    <dbReference type="NCBI Taxonomy" id="36987"/>
    <lineage>
        <taxon>Eukaryota</taxon>
        <taxon>Metazoa</taxon>
        <taxon>Ecdysozoa</taxon>
        <taxon>Arthropoda</taxon>
        <taxon>Hexapoda</taxon>
        <taxon>Insecta</taxon>
        <taxon>Pterygota</taxon>
        <taxon>Neoptera</taxon>
        <taxon>Polyneoptera</taxon>
        <taxon>Dictyoptera</taxon>
        <taxon>Blattodea</taxon>
        <taxon>Blattoidea</taxon>
        <taxon>Termitoidae</taxon>
        <taxon>Rhinotermitidae</taxon>
        <taxon>Coptotermes</taxon>
    </lineage>
</organism>
<dbReference type="GO" id="GO:0070971">
    <property type="term" value="C:endoplasmic reticulum exit site"/>
    <property type="evidence" value="ECO:0007669"/>
    <property type="project" value="TreeGrafter"/>
</dbReference>
<sequence>MNSTFSKGGGEEQSYPQLDLSGKLIIKAQLGDDVRRIPIHNEAITYDELVLMMQRVFRGKLSSSDEITIKYKDEDGDLITIFDSSDLAFAVQYSRILKLQILVGGEDKTNQHNQSLQPVQVNYIRRELQHIRDQVNHLLDSIEPRAVEVSSSTAEHRNGVPERNSAASKLSSREFDPLQEQARLKRNHNGETLGSGDVKEEVQPEAPVSETGRGSTPDSIGSSGSRQVSSGFESGGQQQPSFQSQPPSSSQQPPQQQLPNLQGYQPSEQQLPPQSVQPYQQQGYGGYPVQPMFMSGQVMAQQTPGMMVHGQQSMGQPSFPTTPYQTYGPVQPGYPPGPQKGGTSPASYRPSNPSQPTQPQSYPQDYNAQQSGFPSPRFPATQQPQPPATGNPYSKGASYSRPPSQPGYQ</sequence>
<accession>A0A6L2QBV6</accession>
<dbReference type="PROSITE" id="PS51745">
    <property type="entry name" value="PB1"/>
    <property type="match status" value="1"/>
</dbReference>
<dbReference type="PANTHER" id="PTHR15335:SF7">
    <property type="entry name" value="PROTEIN TFG"/>
    <property type="match status" value="1"/>
</dbReference>
<feature type="compositionally biased region" description="Polar residues" evidence="1">
    <location>
        <begin position="306"/>
        <end position="322"/>
    </location>
</feature>
<dbReference type="GO" id="GO:0042802">
    <property type="term" value="F:identical protein binding"/>
    <property type="evidence" value="ECO:0007669"/>
    <property type="project" value="InterPro"/>
</dbReference>